<evidence type="ECO:0008006" key="3">
    <source>
        <dbReference type="Google" id="ProtNLM"/>
    </source>
</evidence>
<sequence length="119" mass="13498">MTQPQREALFDLLTLSIYADAHISLTEERLLESAFIAEGWDSEYPKSLFIDESFARAREMAESDDSIFDYINERAQVFTTKTAQKEVLGVVKGILKSDGETPEENEFYSLLVQALPKAK</sequence>
<dbReference type="EMBL" id="JACHIG010000004">
    <property type="protein sequence ID" value="MBB5032659.1"/>
    <property type="molecule type" value="Genomic_DNA"/>
</dbReference>
<dbReference type="SUPFAM" id="SSF158682">
    <property type="entry name" value="TerB-like"/>
    <property type="match status" value="1"/>
</dbReference>
<proteinExistence type="predicted"/>
<dbReference type="Proteomes" id="UP000590740">
    <property type="component" value="Unassembled WGS sequence"/>
</dbReference>
<keyword evidence="2" id="KW-1185">Reference proteome</keyword>
<dbReference type="InterPro" id="IPR029024">
    <property type="entry name" value="TerB-like"/>
</dbReference>
<comment type="caution">
    <text evidence="1">The sequence shown here is derived from an EMBL/GenBank/DDBJ whole genome shotgun (WGS) entry which is preliminary data.</text>
</comment>
<gene>
    <name evidence="1" type="ORF">HNQ65_002241</name>
</gene>
<evidence type="ECO:0000313" key="1">
    <source>
        <dbReference type="EMBL" id="MBB5032659.1"/>
    </source>
</evidence>
<protein>
    <recommendedName>
        <fullName evidence="3">TerB family tellurite resistance protein</fullName>
    </recommendedName>
</protein>
<organism evidence="1 2">
    <name type="scientific">Prosthecobacter vanneervenii</name>
    <dbReference type="NCBI Taxonomy" id="48466"/>
    <lineage>
        <taxon>Bacteria</taxon>
        <taxon>Pseudomonadati</taxon>
        <taxon>Verrucomicrobiota</taxon>
        <taxon>Verrucomicrobiia</taxon>
        <taxon>Verrucomicrobiales</taxon>
        <taxon>Verrucomicrobiaceae</taxon>
        <taxon>Prosthecobacter</taxon>
    </lineage>
</organism>
<evidence type="ECO:0000313" key="2">
    <source>
        <dbReference type="Proteomes" id="UP000590740"/>
    </source>
</evidence>
<reference evidence="1 2" key="1">
    <citation type="submission" date="2020-08" db="EMBL/GenBank/DDBJ databases">
        <title>Genomic Encyclopedia of Type Strains, Phase IV (KMG-IV): sequencing the most valuable type-strain genomes for metagenomic binning, comparative biology and taxonomic classification.</title>
        <authorList>
            <person name="Goeker M."/>
        </authorList>
    </citation>
    <scope>NUCLEOTIDE SEQUENCE [LARGE SCALE GENOMIC DNA]</scope>
    <source>
        <strain evidence="1 2">DSM 12252</strain>
    </source>
</reference>
<name>A0A7W8DJY4_9BACT</name>
<dbReference type="RefSeq" id="WP_184339578.1">
    <property type="nucleotide sequence ID" value="NZ_JACHIG010000004.1"/>
</dbReference>
<dbReference type="AlphaFoldDB" id="A0A7W8DJY4"/>
<accession>A0A7W8DJY4</accession>